<name>A0A4Y6ULZ9_9PROT</name>
<evidence type="ECO:0008006" key="3">
    <source>
        <dbReference type="Google" id="ProtNLM"/>
    </source>
</evidence>
<accession>A0A4Y6ULZ9</accession>
<dbReference type="AlphaFoldDB" id="A0A4Y6ULZ9"/>
<keyword evidence="2" id="KW-1185">Reference proteome</keyword>
<dbReference type="KEGG" id="ssam:E3D00_07125"/>
<dbReference type="OrthoDB" id="7258736at2"/>
<dbReference type="EMBL" id="CP038141">
    <property type="protein sequence ID" value="QDH17357.1"/>
    <property type="molecule type" value="Genomic_DNA"/>
</dbReference>
<protein>
    <recommendedName>
        <fullName evidence="3">Flagellar assembly protein FliH/Type III secretion system HrpE domain-containing protein</fullName>
    </recommendedName>
</protein>
<dbReference type="RefSeq" id="WP_141461231.1">
    <property type="nucleotide sequence ID" value="NZ_CP038141.1"/>
</dbReference>
<evidence type="ECO:0000313" key="1">
    <source>
        <dbReference type="EMBL" id="QDH17357.1"/>
    </source>
</evidence>
<gene>
    <name evidence="1" type="ORF">E3D00_07125</name>
</gene>
<sequence length="210" mass="24270">MNTLFFEDFDHPVPSKVLQETSLTREESPYKYTEEDMKHWRESIWNDYKIEEEARRIEDKKKWEEEIKDVVERRLENLSDRIDNSINVIGKKTALTIISQVCALLPNVMEHYGNKERDSLIERIIPNIRLGFPIHIQGNEDDVGVIIQRMKNITSSNITFSIDKAAKSGDFVLSWGEGRLSRSGEQLGKEIIALMEAQLNECGSERGADE</sequence>
<evidence type="ECO:0000313" key="2">
    <source>
        <dbReference type="Proteomes" id="UP000316313"/>
    </source>
</evidence>
<proteinExistence type="predicted"/>
<reference evidence="1 2" key="1">
    <citation type="submission" date="2019-03" db="EMBL/GenBank/DDBJ databases">
        <title>The complete genome sequence of Swingsia samuiensis NBRC107927(T).</title>
        <authorList>
            <person name="Chua K.-O."/>
            <person name="Chan K.-G."/>
            <person name="See-Too W.-S."/>
        </authorList>
    </citation>
    <scope>NUCLEOTIDE SEQUENCE [LARGE SCALE GENOMIC DNA]</scope>
    <source>
        <strain evidence="1 2">AH83</strain>
    </source>
</reference>
<dbReference type="Proteomes" id="UP000316313">
    <property type="component" value="Chromosome"/>
</dbReference>
<organism evidence="1 2">
    <name type="scientific">Swingsia samuiensis</name>
    <dbReference type="NCBI Taxonomy" id="1293412"/>
    <lineage>
        <taxon>Bacteria</taxon>
        <taxon>Pseudomonadati</taxon>
        <taxon>Pseudomonadota</taxon>
        <taxon>Alphaproteobacteria</taxon>
        <taxon>Acetobacterales</taxon>
        <taxon>Acetobacteraceae</taxon>
        <taxon>Swingsia</taxon>
    </lineage>
</organism>